<name>A0ABY2KSX3_9RHOB</name>
<keyword evidence="1" id="KW-0472">Membrane</keyword>
<keyword evidence="1" id="KW-1133">Transmembrane helix</keyword>
<dbReference type="EMBL" id="RPEM01000002">
    <property type="protein sequence ID" value="TGD44600.1"/>
    <property type="molecule type" value="Genomic_DNA"/>
</dbReference>
<feature type="transmembrane region" description="Helical" evidence="1">
    <location>
        <begin position="241"/>
        <end position="260"/>
    </location>
</feature>
<keyword evidence="3" id="KW-1185">Reference proteome</keyword>
<proteinExistence type="predicted"/>
<accession>A0ABY2KSX3</accession>
<feature type="transmembrane region" description="Helical" evidence="1">
    <location>
        <begin position="190"/>
        <end position="209"/>
    </location>
</feature>
<evidence type="ECO:0000256" key="1">
    <source>
        <dbReference type="SAM" id="Phobius"/>
    </source>
</evidence>
<feature type="transmembrane region" description="Helical" evidence="1">
    <location>
        <begin position="90"/>
        <end position="112"/>
    </location>
</feature>
<evidence type="ECO:0000313" key="3">
    <source>
        <dbReference type="Proteomes" id="UP000297741"/>
    </source>
</evidence>
<keyword evidence="1" id="KW-0812">Transmembrane</keyword>
<evidence type="ECO:0000313" key="2">
    <source>
        <dbReference type="EMBL" id="TGD44600.1"/>
    </source>
</evidence>
<feature type="transmembrane region" description="Helical" evidence="1">
    <location>
        <begin position="34"/>
        <end position="53"/>
    </location>
</feature>
<gene>
    <name evidence="2" type="ORF">EEB11_03190</name>
</gene>
<sequence length="354" mass="36568">MVNLRVDYAALALTLAIGAAGGMLATAFGLPLGYLLGSLLAVGVTAAMGWRPFGRAVTMPMRLRMAFVPVIGVAIGGAFTPQVAREALGWGPSLLALLVFVPVAHALGYAVFRRGGLDRVDAYFSALPGGLIESVQLGEEAGADVRLLTVLQFLRLILTIVAVPLIFLGVTGHSVGSAAGVQLTGADVALIPRDVLVLLVCGGMGVWLARLCRIPAYIITGPLILSALAHVLGWVEGVPPGWLIALTQVVLGTGLGVRFAGVSGATLRRAGVLAVLNGAAVMTLAYAFALLLQDVVGQPVSAVFLAFAPGGLAEMSLIALSLNISAIYVTTHHVVRIALAVFAAQIGARWFLKR</sequence>
<feature type="transmembrane region" description="Helical" evidence="1">
    <location>
        <begin position="303"/>
        <end position="322"/>
    </location>
</feature>
<dbReference type="PANTHER" id="PTHR38457">
    <property type="entry name" value="REGULATOR ABRB-RELATED"/>
    <property type="match status" value="1"/>
</dbReference>
<feature type="transmembrane region" description="Helical" evidence="1">
    <location>
        <begin position="216"/>
        <end position="235"/>
    </location>
</feature>
<feature type="transmembrane region" description="Helical" evidence="1">
    <location>
        <begin position="334"/>
        <end position="352"/>
    </location>
</feature>
<reference evidence="2 3" key="1">
    <citation type="submission" date="2018-11" db="EMBL/GenBank/DDBJ databases">
        <title>Tabrizicola sp. isolated from sediment of alpine lake.</title>
        <authorList>
            <person name="Liu Z."/>
        </authorList>
    </citation>
    <scope>NUCLEOTIDE SEQUENCE [LARGE SCALE GENOMIC DNA]</scope>
    <source>
        <strain evidence="2 3">DRYC-M-16</strain>
    </source>
</reference>
<dbReference type="InterPro" id="IPR007820">
    <property type="entry name" value="AbrB_fam"/>
</dbReference>
<feature type="transmembrane region" description="Helical" evidence="1">
    <location>
        <begin position="272"/>
        <end position="291"/>
    </location>
</feature>
<comment type="caution">
    <text evidence="2">The sequence shown here is derived from an EMBL/GenBank/DDBJ whole genome shotgun (WGS) entry which is preliminary data.</text>
</comment>
<dbReference type="PIRSF" id="PIRSF038991">
    <property type="entry name" value="Protein_AbrB"/>
    <property type="match status" value="1"/>
</dbReference>
<dbReference type="Proteomes" id="UP000297741">
    <property type="component" value="Unassembled WGS sequence"/>
</dbReference>
<feature type="transmembrane region" description="Helical" evidence="1">
    <location>
        <begin position="65"/>
        <end position="84"/>
    </location>
</feature>
<feature type="transmembrane region" description="Helical" evidence="1">
    <location>
        <begin position="7"/>
        <end position="28"/>
    </location>
</feature>
<protein>
    <submittedName>
        <fullName evidence="2">AbrB family transcriptional regulator</fullName>
    </submittedName>
</protein>
<dbReference type="RefSeq" id="WP_135428976.1">
    <property type="nucleotide sequence ID" value="NZ_RPEM01000002.1"/>
</dbReference>
<dbReference type="Pfam" id="PF05145">
    <property type="entry name" value="AbrB"/>
    <property type="match status" value="1"/>
</dbReference>
<feature type="transmembrane region" description="Helical" evidence="1">
    <location>
        <begin position="153"/>
        <end position="170"/>
    </location>
</feature>
<dbReference type="PANTHER" id="PTHR38457:SF1">
    <property type="entry name" value="REGULATOR ABRB-RELATED"/>
    <property type="match status" value="1"/>
</dbReference>
<organism evidence="2 3">
    <name type="scientific">Pseudotabrizicola sediminis</name>
    <dbReference type="NCBI Taxonomy" id="2486418"/>
    <lineage>
        <taxon>Bacteria</taxon>
        <taxon>Pseudomonadati</taxon>
        <taxon>Pseudomonadota</taxon>
        <taxon>Alphaproteobacteria</taxon>
        <taxon>Rhodobacterales</taxon>
        <taxon>Paracoccaceae</taxon>
        <taxon>Pseudotabrizicola</taxon>
    </lineage>
</organism>